<dbReference type="STRING" id="559515.M4BM98"/>
<dbReference type="EMBL" id="JH598412">
    <property type="status" value="NOT_ANNOTATED_CDS"/>
    <property type="molecule type" value="Genomic_DNA"/>
</dbReference>
<dbReference type="AlphaFoldDB" id="M4BM98"/>
<sequence length="442" mass="48794">MAQLTTATGQEDVTAEQIRCIFLLDFKRRLIRRIHTGSPGAIGYLTELSACTASISASGGGAESSITAGHIVKGARCAGAAGASAPISAFVDDSTLFLAEAEQILHALSIVTEFGALSVLRVQPNKSQLVFLNRAITVKRYEGIEVVAPGDSTRYLGYEIGTGDVENKSWSLRIQKIQRRLLTATRVATSVENRVLILNTIVLPSLLFTASVFDIPIWAEKELHNLFKQFFWAHATSTDARLQTVNPGLLVTPRHAGGIGLVDVTVAVKTQRTKHTLIWLTQRSDKYFAAWRSWALRGLNRAHAWQVTPAMLTQHAATRLRSKPGLELQRTLGNWLSPTPDQLHQLTKWVATHSAGLLDGAVSWWDGDEFVISYSAKFPDLSMGAGDMPAEIRSFWATFNWSENPWIRDQSGNMLAKPILIGLKPVRSNNLSWNVRDQRNLF</sequence>
<proteinExistence type="predicted"/>
<protein>
    <recommendedName>
        <fullName evidence="3">RxLR effector candidate protein</fullName>
    </recommendedName>
</protein>
<dbReference type="EnsemblProtists" id="HpaT807535">
    <property type="protein sequence ID" value="HpaP807535"/>
    <property type="gene ID" value="HpaG807535"/>
</dbReference>
<name>M4BM98_HYAAE</name>
<keyword evidence="2" id="KW-1185">Reference proteome</keyword>
<dbReference type="HOGENOM" id="CLU_620337_0_0_1"/>
<reference evidence="2" key="1">
    <citation type="journal article" date="2010" name="Science">
        <title>Signatures of adaptation to obligate biotrophy in the Hyaloperonospora arabidopsidis genome.</title>
        <authorList>
            <person name="Baxter L."/>
            <person name="Tripathy S."/>
            <person name="Ishaque N."/>
            <person name="Boot N."/>
            <person name="Cabral A."/>
            <person name="Kemen E."/>
            <person name="Thines M."/>
            <person name="Ah-Fong A."/>
            <person name="Anderson R."/>
            <person name="Badejoko W."/>
            <person name="Bittner-Eddy P."/>
            <person name="Boore J.L."/>
            <person name="Chibucos M.C."/>
            <person name="Coates M."/>
            <person name="Dehal P."/>
            <person name="Delehaunty K."/>
            <person name="Dong S."/>
            <person name="Downton P."/>
            <person name="Dumas B."/>
            <person name="Fabro G."/>
            <person name="Fronick C."/>
            <person name="Fuerstenberg S.I."/>
            <person name="Fulton L."/>
            <person name="Gaulin E."/>
            <person name="Govers F."/>
            <person name="Hughes L."/>
            <person name="Humphray S."/>
            <person name="Jiang R.H."/>
            <person name="Judelson H."/>
            <person name="Kamoun S."/>
            <person name="Kyung K."/>
            <person name="Meijer H."/>
            <person name="Minx P."/>
            <person name="Morris P."/>
            <person name="Nelson J."/>
            <person name="Phuntumart V."/>
            <person name="Qutob D."/>
            <person name="Rehmany A."/>
            <person name="Rougon-Cardoso A."/>
            <person name="Ryden P."/>
            <person name="Torto-Alalibo T."/>
            <person name="Studholme D."/>
            <person name="Wang Y."/>
            <person name="Win J."/>
            <person name="Wood J."/>
            <person name="Clifton S.W."/>
            <person name="Rogers J."/>
            <person name="Van den Ackerveken G."/>
            <person name="Jones J.D."/>
            <person name="McDowell J.M."/>
            <person name="Beynon J."/>
            <person name="Tyler B.M."/>
        </authorList>
    </citation>
    <scope>NUCLEOTIDE SEQUENCE [LARGE SCALE GENOMIC DNA]</scope>
    <source>
        <strain evidence="2">Emoy2</strain>
    </source>
</reference>
<dbReference type="InParanoid" id="M4BM98"/>
<accession>M4BM98</accession>
<dbReference type="VEuPathDB" id="FungiDB:HpaG807535"/>
<evidence type="ECO:0000313" key="1">
    <source>
        <dbReference type="EnsemblProtists" id="HpaP807535"/>
    </source>
</evidence>
<dbReference type="Proteomes" id="UP000011713">
    <property type="component" value="Unassembled WGS sequence"/>
</dbReference>
<evidence type="ECO:0000313" key="2">
    <source>
        <dbReference type="Proteomes" id="UP000011713"/>
    </source>
</evidence>
<reference evidence="1" key="2">
    <citation type="submission" date="2015-06" db="UniProtKB">
        <authorList>
            <consortium name="EnsemblProtists"/>
        </authorList>
    </citation>
    <scope>IDENTIFICATION</scope>
    <source>
        <strain evidence="1">Emoy2</strain>
    </source>
</reference>
<organism evidence="1 2">
    <name type="scientific">Hyaloperonospora arabidopsidis (strain Emoy2)</name>
    <name type="common">Downy mildew agent</name>
    <name type="synonym">Peronospora arabidopsidis</name>
    <dbReference type="NCBI Taxonomy" id="559515"/>
    <lineage>
        <taxon>Eukaryota</taxon>
        <taxon>Sar</taxon>
        <taxon>Stramenopiles</taxon>
        <taxon>Oomycota</taxon>
        <taxon>Peronosporomycetes</taxon>
        <taxon>Peronosporales</taxon>
        <taxon>Peronosporaceae</taxon>
        <taxon>Hyaloperonospora</taxon>
    </lineage>
</organism>
<evidence type="ECO:0008006" key="3">
    <source>
        <dbReference type="Google" id="ProtNLM"/>
    </source>
</evidence>